<dbReference type="OrthoDB" id="2855870at2759"/>
<evidence type="ECO:0000313" key="2">
    <source>
        <dbReference type="EMBL" id="KDQ55771.1"/>
    </source>
</evidence>
<gene>
    <name evidence="2" type="ORF">JAAARDRAFT_329180</name>
</gene>
<dbReference type="EMBL" id="KL197724">
    <property type="protein sequence ID" value="KDQ55771.1"/>
    <property type="molecule type" value="Genomic_DNA"/>
</dbReference>
<dbReference type="InterPro" id="IPR036691">
    <property type="entry name" value="Endo/exonu/phosph_ase_sf"/>
</dbReference>
<dbReference type="Gene3D" id="3.60.10.10">
    <property type="entry name" value="Endonuclease/exonuclease/phosphatase"/>
    <property type="match status" value="1"/>
</dbReference>
<dbReference type="STRING" id="933084.A0A067PZJ9"/>
<evidence type="ECO:0000259" key="1">
    <source>
        <dbReference type="Pfam" id="PF14529"/>
    </source>
</evidence>
<dbReference type="InParanoid" id="A0A067PZJ9"/>
<proteinExistence type="predicted"/>
<dbReference type="SUPFAM" id="SSF56219">
    <property type="entry name" value="DNase I-like"/>
    <property type="match status" value="1"/>
</dbReference>
<name>A0A067PZJ9_9AGAM</name>
<protein>
    <recommendedName>
        <fullName evidence="1">Endonuclease/exonuclease/phosphatase domain-containing protein</fullName>
    </recommendedName>
</protein>
<reference evidence="3" key="1">
    <citation type="journal article" date="2014" name="Proc. Natl. Acad. Sci. U.S.A.">
        <title>Extensive sampling of basidiomycete genomes demonstrates inadequacy of the white-rot/brown-rot paradigm for wood decay fungi.</title>
        <authorList>
            <person name="Riley R."/>
            <person name="Salamov A.A."/>
            <person name="Brown D.W."/>
            <person name="Nagy L.G."/>
            <person name="Floudas D."/>
            <person name="Held B.W."/>
            <person name="Levasseur A."/>
            <person name="Lombard V."/>
            <person name="Morin E."/>
            <person name="Otillar R."/>
            <person name="Lindquist E.A."/>
            <person name="Sun H."/>
            <person name="LaButti K.M."/>
            <person name="Schmutz J."/>
            <person name="Jabbour D."/>
            <person name="Luo H."/>
            <person name="Baker S.E."/>
            <person name="Pisabarro A.G."/>
            <person name="Walton J.D."/>
            <person name="Blanchette R.A."/>
            <person name="Henrissat B."/>
            <person name="Martin F."/>
            <person name="Cullen D."/>
            <person name="Hibbett D.S."/>
            <person name="Grigoriev I.V."/>
        </authorList>
    </citation>
    <scope>NUCLEOTIDE SEQUENCE [LARGE SCALE GENOMIC DNA]</scope>
    <source>
        <strain evidence="3">MUCL 33604</strain>
    </source>
</reference>
<dbReference type="HOGENOM" id="CLU_1627309_0_0_1"/>
<dbReference type="Pfam" id="PF14529">
    <property type="entry name" value="Exo_endo_phos_2"/>
    <property type="match status" value="1"/>
</dbReference>
<feature type="domain" description="Endonuclease/exonuclease/phosphatase" evidence="1">
    <location>
        <begin position="11"/>
        <end position="78"/>
    </location>
</feature>
<organism evidence="2 3">
    <name type="scientific">Jaapia argillacea MUCL 33604</name>
    <dbReference type="NCBI Taxonomy" id="933084"/>
    <lineage>
        <taxon>Eukaryota</taxon>
        <taxon>Fungi</taxon>
        <taxon>Dikarya</taxon>
        <taxon>Basidiomycota</taxon>
        <taxon>Agaricomycotina</taxon>
        <taxon>Agaricomycetes</taxon>
        <taxon>Agaricomycetidae</taxon>
        <taxon>Jaapiales</taxon>
        <taxon>Jaapiaceae</taxon>
        <taxon>Jaapia</taxon>
    </lineage>
</organism>
<dbReference type="Proteomes" id="UP000027265">
    <property type="component" value="Unassembled WGS sequence"/>
</dbReference>
<sequence length="163" mass="18687">MPGRVNDTYSPEIVDWLDDHGFTLLNEKGVPTHQEARSRSGLSTLDLTWVNGRAVELDAVRDWKVEPQRSHGSDHYAITWRFDWGEEEVLNPSGVKFNFKDVDQLKWRDAFEEEIGQREQALSPLLDTEHIMLPGELDEVTRVFTEALISATERTVPVKKPSN</sequence>
<dbReference type="AlphaFoldDB" id="A0A067PZJ9"/>
<accession>A0A067PZJ9</accession>
<dbReference type="GO" id="GO:0003824">
    <property type="term" value="F:catalytic activity"/>
    <property type="evidence" value="ECO:0007669"/>
    <property type="project" value="InterPro"/>
</dbReference>
<evidence type="ECO:0000313" key="3">
    <source>
        <dbReference type="Proteomes" id="UP000027265"/>
    </source>
</evidence>
<dbReference type="InterPro" id="IPR005135">
    <property type="entry name" value="Endo/exonuclease/phosphatase"/>
</dbReference>
<keyword evidence="3" id="KW-1185">Reference proteome</keyword>